<dbReference type="AlphaFoldDB" id="A0A5C3QTQ4"/>
<accession>A0A5C3QTQ4</accession>
<evidence type="ECO:0000313" key="1">
    <source>
        <dbReference type="EMBL" id="TFL01654.1"/>
    </source>
</evidence>
<protein>
    <submittedName>
        <fullName evidence="1">Uncharacterized protein</fullName>
    </submittedName>
</protein>
<organism evidence="1 2">
    <name type="scientific">Pterulicium gracile</name>
    <dbReference type="NCBI Taxonomy" id="1884261"/>
    <lineage>
        <taxon>Eukaryota</taxon>
        <taxon>Fungi</taxon>
        <taxon>Dikarya</taxon>
        <taxon>Basidiomycota</taxon>
        <taxon>Agaricomycotina</taxon>
        <taxon>Agaricomycetes</taxon>
        <taxon>Agaricomycetidae</taxon>
        <taxon>Agaricales</taxon>
        <taxon>Pleurotineae</taxon>
        <taxon>Pterulaceae</taxon>
        <taxon>Pterulicium</taxon>
    </lineage>
</organism>
<name>A0A5C3QTQ4_9AGAR</name>
<dbReference type="STRING" id="1884261.A0A5C3QTQ4"/>
<proteinExistence type="predicted"/>
<dbReference type="Proteomes" id="UP000305067">
    <property type="component" value="Unassembled WGS sequence"/>
</dbReference>
<evidence type="ECO:0000313" key="2">
    <source>
        <dbReference type="Proteomes" id="UP000305067"/>
    </source>
</evidence>
<gene>
    <name evidence="1" type="ORF">BDV98DRAFT_64224</name>
</gene>
<sequence length="156" mass="17298">MPLSFHNVANVLVTLRRHAKAVQDNHLLTFESGTPVTDNAIEGDTFTQSELPITRSEVYTCTGGVDSEKLLQGTRRALYSSVAALGANALVEEQWSCTICTSKKRVKDSDDETFIVYVDYSAKATVSTQEDPQNPVHLEKAQRIPGLMTIQKRKTR</sequence>
<dbReference type="EMBL" id="ML178824">
    <property type="protein sequence ID" value="TFL01654.1"/>
    <property type="molecule type" value="Genomic_DNA"/>
</dbReference>
<reference evidence="1 2" key="1">
    <citation type="journal article" date="2019" name="Nat. Ecol. Evol.">
        <title>Megaphylogeny resolves global patterns of mushroom evolution.</title>
        <authorList>
            <person name="Varga T."/>
            <person name="Krizsan K."/>
            <person name="Foldi C."/>
            <person name="Dima B."/>
            <person name="Sanchez-Garcia M."/>
            <person name="Sanchez-Ramirez S."/>
            <person name="Szollosi G.J."/>
            <person name="Szarkandi J.G."/>
            <person name="Papp V."/>
            <person name="Albert L."/>
            <person name="Andreopoulos W."/>
            <person name="Angelini C."/>
            <person name="Antonin V."/>
            <person name="Barry K.W."/>
            <person name="Bougher N.L."/>
            <person name="Buchanan P."/>
            <person name="Buyck B."/>
            <person name="Bense V."/>
            <person name="Catcheside P."/>
            <person name="Chovatia M."/>
            <person name="Cooper J."/>
            <person name="Damon W."/>
            <person name="Desjardin D."/>
            <person name="Finy P."/>
            <person name="Geml J."/>
            <person name="Haridas S."/>
            <person name="Hughes K."/>
            <person name="Justo A."/>
            <person name="Karasinski D."/>
            <person name="Kautmanova I."/>
            <person name="Kiss B."/>
            <person name="Kocsube S."/>
            <person name="Kotiranta H."/>
            <person name="LaButti K.M."/>
            <person name="Lechner B.E."/>
            <person name="Liimatainen K."/>
            <person name="Lipzen A."/>
            <person name="Lukacs Z."/>
            <person name="Mihaltcheva S."/>
            <person name="Morgado L.N."/>
            <person name="Niskanen T."/>
            <person name="Noordeloos M.E."/>
            <person name="Ohm R.A."/>
            <person name="Ortiz-Santana B."/>
            <person name="Ovrebo C."/>
            <person name="Racz N."/>
            <person name="Riley R."/>
            <person name="Savchenko A."/>
            <person name="Shiryaev A."/>
            <person name="Soop K."/>
            <person name="Spirin V."/>
            <person name="Szebenyi C."/>
            <person name="Tomsovsky M."/>
            <person name="Tulloss R.E."/>
            <person name="Uehling J."/>
            <person name="Grigoriev I.V."/>
            <person name="Vagvolgyi C."/>
            <person name="Papp T."/>
            <person name="Martin F.M."/>
            <person name="Miettinen O."/>
            <person name="Hibbett D.S."/>
            <person name="Nagy L.G."/>
        </authorList>
    </citation>
    <scope>NUCLEOTIDE SEQUENCE [LARGE SCALE GENOMIC DNA]</scope>
    <source>
        <strain evidence="1 2">CBS 309.79</strain>
    </source>
</reference>
<dbReference type="OrthoDB" id="3261081at2759"/>
<keyword evidence="2" id="KW-1185">Reference proteome</keyword>